<gene>
    <name evidence="2" type="ORF">BDK51DRAFT_35025</name>
</gene>
<evidence type="ECO:0008006" key="4">
    <source>
        <dbReference type="Google" id="ProtNLM"/>
    </source>
</evidence>
<protein>
    <recommendedName>
        <fullName evidence="4">F-box domain-containing protein</fullName>
    </recommendedName>
</protein>
<evidence type="ECO:0000313" key="2">
    <source>
        <dbReference type="EMBL" id="RKO84831.1"/>
    </source>
</evidence>
<reference evidence="3" key="1">
    <citation type="journal article" date="2018" name="Nat. Microbiol.">
        <title>Leveraging single-cell genomics to expand the fungal tree of life.</title>
        <authorList>
            <person name="Ahrendt S.R."/>
            <person name="Quandt C.A."/>
            <person name="Ciobanu D."/>
            <person name="Clum A."/>
            <person name="Salamov A."/>
            <person name="Andreopoulos B."/>
            <person name="Cheng J.F."/>
            <person name="Woyke T."/>
            <person name="Pelin A."/>
            <person name="Henrissat B."/>
            <person name="Reynolds N.K."/>
            <person name="Benny G.L."/>
            <person name="Smith M.E."/>
            <person name="James T.Y."/>
            <person name="Grigoriev I.V."/>
        </authorList>
    </citation>
    <scope>NUCLEOTIDE SEQUENCE [LARGE SCALE GENOMIC DNA]</scope>
</reference>
<dbReference type="AlphaFoldDB" id="A0A4P9VYH1"/>
<dbReference type="InterPro" id="IPR032675">
    <property type="entry name" value="LRR_dom_sf"/>
</dbReference>
<accession>A0A4P9VYH1</accession>
<dbReference type="SUPFAM" id="SSF52047">
    <property type="entry name" value="RNI-like"/>
    <property type="match status" value="1"/>
</dbReference>
<proteinExistence type="predicted"/>
<sequence>MFWCGSRPSAEIARPSSPRPWSPGNGPCPRAPSFSSSSSSRRTTVRKHRLGAAYAARPPIRHLKIDVTMVDTVINCPLIVPLFANVRSLVIDILTPPRPFYISLAFLASMLIACPNLKSLRLSPAIVFYDTRGCTNAQWDPVSSIISGLEKLDFRPRPLFGGGIRLTRVLWAVRPRLRKWVLDGTENLGGVPDGGCPNLEVLELAGESFNGYVTLEYGDFCADIARIAPSVRVLRSQIDADQDRAKEALLMLPTIEALELPGADLRSSTYDGLVRALHYGRPLTVLRVSRSVCVESEFISYVALHASRLRILHVGAPLGRPRTSSLVSPATRPN</sequence>
<evidence type="ECO:0000256" key="1">
    <source>
        <dbReference type="SAM" id="MobiDB-lite"/>
    </source>
</evidence>
<dbReference type="Proteomes" id="UP000269721">
    <property type="component" value="Unassembled WGS sequence"/>
</dbReference>
<evidence type="ECO:0000313" key="3">
    <source>
        <dbReference type="Proteomes" id="UP000269721"/>
    </source>
</evidence>
<keyword evidence="3" id="KW-1185">Reference proteome</keyword>
<dbReference type="EMBL" id="KZ999687">
    <property type="protein sequence ID" value="RKO84831.1"/>
    <property type="molecule type" value="Genomic_DNA"/>
</dbReference>
<dbReference type="Gene3D" id="3.80.10.10">
    <property type="entry name" value="Ribonuclease Inhibitor"/>
    <property type="match status" value="1"/>
</dbReference>
<name>A0A4P9VYH1_9FUNG</name>
<organism evidence="2 3">
    <name type="scientific">Blyttiomyces helicus</name>
    <dbReference type="NCBI Taxonomy" id="388810"/>
    <lineage>
        <taxon>Eukaryota</taxon>
        <taxon>Fungi</taxon>
        <taxon>Fungi incertae sedis</taxon>
        <taxon>Chytridiomycota</taxon>
        <taxon>Chytridiomycota incertae sedis</taxon>
        <taxon>Chytridiomycetes</taxon>
        <taxon>Chytridiomycetes incertae sedis</taxon>
        <taxon>Blyttiomyces</taxon>
    </lineage>
</organism>
<feature type="region of interest" description="Disordered" evidence="1">
    <location>
        <begin position="1"/>
        <end position="44"/>
    </location>
</feature>